<dbReference type="RefSeq" id="WP_272860071.1">
    <property type="nucleotide sequence ID" value="NZ_CP067134.1"/>
</dbReference>
<gene>
    <name evidence="1" type="ORF">JHW45_06235</name>
</gene>
<dbReference type="EMBL" id="CP067134">
    <property type="protein sequence ID" value="WCR11952.1"/>
    <property type="molecule type" value="Genomic_DNA"/>
</dbReference>
<organism evidence="1 2">
    <name type="scientific">Paracoccus stylophorae</name>
    <dbReference type="NCBI Taxonomy" id="659350"/>
    <lineage>
        <taxon>Bacteria</taxon>
        <taxon>Pseudomonadati</taxon>
        <taxon>Pseudomonadota</taxon>
        <taxon>Alphaproteobacteria</taxon>
        <taxon>Rhodobacterales</taxon>
        <taxon>Paracoccaceae</taxon>
        <taxon>Paracoccus</taxon>
    </lineage>
</organism>
<keyword evidence="2" id="KW-1185">Reference proteome</keyword>
<sequence length="86" mass="9724">MADTHTDEPDILTITKVDGYLQEALLRMVGEGVTVRFALSRLLTFTALQYVVNNGSEDTARIFREAAQTVEDGYFHHREGERPQPN</sequence>
<proteinExistence type="predicted"/>
<dbReference type="Proteomes" id="UP001218412">
    <property type="component" value="Chromosome"/>
</dbReference>
<name>A0ABY7T036_9RHOB</name>
<reference evidence="1 2" key="1">
    <citation type="submission" date="2021-01" db="EMBL/GenBank/DDBJ databases">
        <title>Biogeographic distribution of Paracoccus.</title>
        <authorList>
            <person name="Hollensteiner J."/>
            <person name="Leineberger J."/>
            <person name="Brinkhoff T."/>
            <person name="Daniel R."/>
        </authorList>
    </citation>
    <scope>NUCLEOTIDE SEQUENCE [LARGE SCALE GENOMIC DNA]</scope>
    <source>
        <strain evidence="1 2">LMG25392</strain>
    </source>
</reference>
<accession>A0ABY7T036</accession>
<protein>
    <submittedName>
        <fullName evidence="1">Uncharacterized protein</fullName>
    </submittedName>
</protein>
<evidence type="ECO:0000313" key="1">
    <source>
        <dbReference type="EMBL" id="WCR11952.1"/>
    </source>
</evidence>
<evidence type="ECO:0000313" key="2">
    <source>
        <dbReference type="Proteomes" id="UP001218412"/>
    </source>
</evidence>